<name>A0A1E1GHP3_9EUKA</name>
<keyword evidence="2" id="KW-0496">Mitochondrion</keyword>
<dbReference type="RefSeq" id="YP_009317262.1">
    <property type="nucleotide sequence ID" value="NC_031832.1"/>
</dbReference>
<gene>
    <name evidence="2" type="primary">rps1</name>
</gene>
<dbReference type="EMBL" id="AP017433">
    <property type="protein sequence ID" value="BAV82430.1"/>
    <property type="molecule type" value="Genomic_DNA"/>
</dbReference>
<proteinExistence type="predicted"/>
<dbReference type="SMART" id="SM00316">
    <property type="entry name" value="S1"/>
    <property type="match status" value="1"/>
</dbReference>
<accession>A0A1E1GHP3</accession>
<dbReference type="InterPro" id="IPR003029">
    <property type="entry name" value="S1_domain"/>
</dbReference>
<organism evidence="2">
    <name type="scientific">Palpitomonas bilix</name>
    <dbReference type="NCBI Taxonomy" id="652834"/>
    <lineage>
        <taxon>Eukaryota</taxon>
        <taxon>Eukaryota incertae sedis</taxon>
    </lineage>
</organism>
<reference evidence="2" key="1">
    <citation type="journal article" date="2016" name="Genome Biol. Evol.">
        <title>Mitochondrial Genome of Palpitomonas bilix: Derived Genome Structure and Ancestral System for Cytochrome c Maturation.</title>
        <authorList>
            <consortium name="AP017433"/>
            <person name="Nishimura Y."/>
            <person name="Tanifuji G."/>
            <person name="Kamikawa R."/>
            <person name="Yabuki A."/>
            <person name="Hashimoto T."/>
            <person name="Inagaki Y."/>
        </authorList>
    </citation>
    <scope>NUCLEOTIDE SEQUENCE</scope>
</reference>
<geneLocation type="mitochondrion" evidence="2"/>
<evidence type="ECO:0000313" key="2">
    <source>
        <dbReference type="EMBL" id="BAV82391.1"/>
    </source>
</evidence>
<keyword evidence="2" id="KW-0689">Ribosomal protein</keyword>
<dbReference type="GO" id="GO:0005840">
    <property type="term" value="C:ribosome"/>
    <property type="evidence" value="ECO:0007669"/>
    <property type="project" value="UniProtKB-KW"/>
</dbReference>
<dbReference type="GO" id="GO:0003676">
    <property type="term" value="F:nucleic acid binding"/>
    <property type="evidence" value="ECO:0007669"/>
    <property type="project" value="InterPro"/>
</dbReference>
<dbReference type="SUPFAM" id="SSF50249">
    <property type="entry name" value="Nucleic acid-binding proteins"/>
    <property type="match status" value="1"/>
</dbReference>
<dbReference type="GeneID" id="30214213"/>
<dbReference type="GeneID" id="30214261"/>
<dbReference type="AlphaFoldDB" id="A0A1E1GHP3"/>
<dbReference type="EMBL" id="AP017433">
    <property type="protein sequence ID" value="BAV82391.1"/>
    <property type="molecule type" value="Genomic_DNA"/>
</dbReference>
<dbReference type="RefSeq" id="YP_009317223.1">
    <property type="nucleotide sequence ID" value="NC_031832.1"/>
</dbReference>
<keyword evidence="2" id="KW-0687">Ribonucleoprotein</keyword>
<dbReference type="InterPro" id="IPR012340">
    <property type="entry name" value="NA-bd_OB-fold"/>
</dbReference>
<sequence>MYVYIMNINLKNNSKRFKTLYTKTKLNENKITSLILEGKIFNIKNTLTTINVGQKSNIKIFLKEIKPFLLNYKNEPINIKKNLKFYKDKKETLVSNPKISLQKAHSLIKTDLLWNYINFQKKNKKRKKNYIAGRILDEIKGGYTVGIAGFKAFLPNSHIKKKKIKKFNNKKILTTKNNTANLTLNKLRLFKIIKMNNLKKNMVVTPRIKKKKNFFNKKKNEFTNIKKDTLYK</sequence>
<protein>
    <submittedName>
        <fullName evidence="2">Ribosomal protein S1</fullName>
    </submittedName>
</protein>
<evidence type="ECO:0000259" key="1">
    <source>
        <dbReference type="SMART" id="SM00316"/>
    </source>
</evidence>
<feature type="domain" description="S1 motif" evidence="1">
    <location>
        <begin position="126"/>
        <end position="207"/>
    </location>
</feature>